<dbReference type="Pfam" id="PF26514">
    <property type="entry name" value="DUF8173"/>
    <property type="match status" value="1"/>
</dbReference>
<keyword evidence="1" id="KW-1133">Transmembrane helix</keyword>
<feature type="transmembrane region" description="Helical" evidence="1">
    <location>
        <begin position="245"/>
        <end position="261"/>
    </location>
</feature>
<evidence type="ECO:0000256" key="2">
    <source>
        <dbReference type="SAM" id="SignalP"/>
    </source>
</evidence>
<evidence type="ECO:0000256" key="1">
    <source>
        <dbReference type="SAM" id="Phobius"/>
    </source>
</evidence>
<proteinExistence type="predicted"/>
<dbReference type="Proteomes" id="UP000268857">
    <property type="component" value="Unassembled WGS sequence"/>
</dbReference>
<dbReference type="SUPFAM" id="SSF51161">
    <property type="entry name" value="Trimeric LpxA-like enzymes"/>
    <property type="match status" value="1"/>
</dbReference>
<sequence length="291" mass="30536">MKGIKINSLILALVAAVSVFLLSTTALAQTDVNINNSNIIRFGGDVIVPPNQVVENAHAIGGDVMIQEGARVTQTAIAIDGDVILEKGARVDGDAYAVGGEIITEPGATIGGASATVLENGRWGMYGRTRGTSSFAVRYLLHTTFHLLNALIGTIIGVLILVWRPNFLLNLAATVNQYPLQSGLWGLGGLFAVILLVILLAVSLIGIPLLPLVGLVVAVTAILGTLGVTLWVGQRASTSAQRSPMQQFFIGVLILTVIGLIPVLGGLVLSVVNIFGFGALLLWLFNKRRSA</sequence>
<evidence type="ECO:0000313" key="4">
    <source>
        <dbReference type="EMBL" id="RUR75976.1"/>
    </source>
</evidence>
<dbReference type="OrthoDB" id="511156at2"/>
<feature type="transmembrane region" description="Helical" evidence="1">
    <location>
        <begin position="212"/>
        <end position="233"/>
    </location>
</feature>
<gene>
    <name evidence="4" type="ORF">PCC6912_45480</name>
</gene>
<feature type="signal peptide" evidence="2">
    <location>
        <begin position="1"/>
        <end position="28"/>
    </location>
</feature>
<reference evidence="4 5" key="1">
    <citation type="journal article" date="2019" name="Genome Biol. Evol.">
        <title>Day and night: Metabolic profiles and evolutionary relationships of six axenic non-marine cyanobacteria.</title>
        <authorList>
            <person name="Will S.E."/>
            <person name="Henke P."/>
            <person name="Boedeker C."/>
            <person name="Huang S."/>
            <person name="Brinkmann H."/>
            <person name="Rohde M."/>
            <person name="Jarek M."/>
            <person name="Friedl T."/>
            <person name="Seufert S."/>
            <person name="Schumacher M."/>
            <person name="Overmann J."/>
            <person name="Neumann-Schaal M."/>
            <person name="Petersen J."/>
        </authorList>
    </citation>
    <scope>NUCLEOTIDE SEQUENCE [LARGE SCALE GENOMIC DNA]</scope>
    <source>
        <strain evidence="4 5">PCC 6912</strain>
    </source>
</reference>
<feature type="chain" id="PRO_5019303450" description="DUF8173 domain-containing protein" evidence="2">
    <location>
        <begin position="29"/>
        <end position="291"/>
    </location>
</feature>
<evidence type="ECO:0000259" key="3">
    <source>
        <dbReference type="Pfam" id="PF26514"/>
    </source>
</evidence>
<accession>A0A433N3Y4</accession>
<feature type="transmembrane region" description="Helical" evidence="1">
    <location>
        <begin position="184"/>
        <end position="206"/>
    </location>
</feature>
<dbReference type="EMBL" id="RSCJ01000022">
    <property type="protein sequence ID" value="RUR75976.1"/>
    <property type="molecule type" value="Genomic_DNA"/>
</dbReference>
<name>A0A433N3Y4_CHLFR</name>
<dbReference type="GO" id="GO:0043886">
    <property type="term" value="F:structural constituent of carboxysome shell"/>
    <property type="evidence" value="ECO:0007669"/>
    <property type="project" value="UniProtKB-ARBA"/>
</dbReference>
<feature type="domain" description="DUF8173" evidence="3">
    <location>
        <begin position="148"/>
        <end position="282"/>
    </location>
</feature>
<dbReference type="AlphaFoldDB" id="A0A433N3Y4"/>
<keyword evidence="2" id="KW-0732">Signal</keyword>
<dbReference type="STRING" id="211165.GCA_000317285_06587"/>
<evidence type="ECO:0000313" key="5">
    <source>
        <dbReference type="Proteomes" id="UP000268857"/>
    </source>
</evidence>
<dbReference type="InterPro" id="IPR058486">
    <property type="entry name" value="DUF8173"/>
</dbReference>
<dbReference type="GO" id="GO:0031470">
    <property type="term" value="C:carboxysome"/>
    <property type="evidence" value="ECO:0007669"/>
    <property type="project" value="UniProtKB-ARBA"/>
</dbReference>
<keyword evidence="1" id="KW-0472">Membrane</keyword>
<keyword evidence="5" id="KW-1185">Reference proteome</keyword>
<keyword evidence="1" id="KW-0812">Transmembrane</keyword>
<protein>
    <recommendedName>
        <fullName evidence="3">DUF8173 domain-containing protein</fullName>
    </recommendedName>
</protein>
<dbReference type="RefSeq" id="WP_016876819.1">
    <property type="nucleotide sequence ID" value="NZ_AJLN01000152.1"/>
</dbReference>
<dbReference type="InterPro" id="IPR011004">
    <property type="entry name" value="Trimer_LpxA-like_sf"/>
</dbReference>
<organism evidence="4 5">
    <name type="scientific">Chlorogloeopsis fritschii PCC 6912</name>
    <dbReference type="NCBI Taxonomy" id="211165"/>
    <lineage>
        <taxon>Bacteria</taxon>
        <taxon>Bacillati</taxon>
        <taxon>Cyanobacteriota</taxon>
        <taxon>Cyanophyceae</taxon>
        <taxon>Nostocales</taxon>
        <taxon>Chlorogloeopsidaceae</taxon>
        <taxon>Chlorogloeopsis</taxon>
    </lineage>
</organism>
<feature type="transmembrane region" description="Helical" evidence="1">
    <location>
        <begin position="139"/>
        <end position="163"/>
    </location>
</feature>
<comment type="caution">
    <text evidence="4">The sequence shown here is derived from an EMBL/GenBank/DDBJ whole genome shotgun (WGS) entry which is preliminary data.</text>
</comment>